<organism evidence="4 5">
    <name type="scientific">Candidatus Daviesbacteria bacterium GW2011_GWB1_41_5</name>
    <dbReference type="NCBI Taxonomy" id="1618429"/>
    <lineage>
        <taxon>Bacteria</taxon>
        <taxon>Candidatus Daviesiibacteriota</taxon>
    </lineage>
</organism>
<protein>
    <submittedName>
        <fullName evidence="4">NTP pyrophosphohydrolase including oxidative damage repair enzyme</fullName>
    </submittedName>
</protein>
<evidence type="ECO:0000256" key="1">
    <source>
        <dbReference type="ARBA" id="ARBA00001946"/>
    </source>
</evidence>
<dbReference type="SUPFAM" id="SSF55811">
    <property type="entry name" value="Nudix"/>
    <property type="match status" value="1"/>
</dbReference>
<dbReference type="AlphaFoldDB" id="A0A0G0WK32"/>
<dbReference type="PRINTS" id="PR00502">
    <property type="entry name" value="NUDIXFAMILY"/>
</dbReference>
<dbReference type="EMBL" id="LCBN01000030">
    <property type="protein sequence ID" value="KKS13180.1"/>
    <property type="molecule type" value="Genomic_DNA"/>
</dbReference>
<gene>
    <name evidence="4" type="ORF">UU67_C0030G0010</name>
</gene>
<dbReference type="InterPro" id="IPR015797">
    <property type="entry name" value="NUDIX_hydrolase-like_dom_sf"/>
</dbReference>
<keyword evidence="2 4" id="KW-0378">Hydrolase</keyword>
<evidence type="ECO:0000313" key="5">
    <source>
        <dbReference type="Proteomes" id="UP000034753"/>
    </source>
</evidence>
<name>A0A0G0WK32_9BACT</name>
<dbReference type="Proteomes" id="UP000034753">
    <property type="component" value="Unassembled WGS sequence"/>
</dbReference>
<dbReference type="InterPro" id="IPR000086">
    <property type="entry name" value="NUDIX_hydrolase_dom"/>
</dbReference>
<accession>A0A0G0WK32</accession>
<dbReference type="PANTHER" id="PTHR43046">
    <property type="entry name" value="GDP-MANNOSE MANNOSYL HYDROLASE"/>
    <property type="match status" value="1"/>
</dbReference>
<comment type="cofactor">
    <cofactor evidence="1">
        <name>Mg(2+)</name>
        <dbReference type="ChEBI" id="CHEBI:18420"/>
    </cofactor>
</comment>
<sequence length="140" mass="16092">MKTRVRAVIIEDGKVLLIKRTKPDVIYWVIPGGAVEENETDEQALIRECREELGVDIVVKDLFFKMDSKKPETSGQKEHFYLCEIKGGKLGTGHGPEFTNSSIYIGKHEIEWTEIKGLKKIDLKPKDIRDLIYNKFLTNK</sequence>
<evidence type="ECO:0000256" key="2">
    <source>
        <dbReference type="ARBA" id="ARBA00022801"/>
    </source>
</evidence>
<dbReference type="PROSITE" id="PS51462">
    <property type="entry name" value="NUDIX"/>
    <property type="match status" value="1"/>
</dbReference>
<dbReference type="CDD" id="cd04669">
    <property type="entry name" value="NUDIX_Hydrolase"/>
    <property type="match status" value="1"/>
</dbReference>
<dbReference type="GO" id="GO:0016787">
    <property type="term" value="F:hydrolase activity"/>
    <property type="evidence" value="ECO:0007669"/>
    <property type="project" value="UniProtKB-KW"/>
</dbReference>
<reference evidence="4 5" key="1">
    <citation type="journal article" date="2015" name="Nature">
        <title>rRNA introns, odd ribosomes, and small enigmatic genomes across a large radiation of phyla.</title>
        <authorList>
            <person name="Brown C.T."/>
            <person name="Hug L.A."/>
            <person name="Thomas B.C."/>
            <person name="Sharon I."/>
            <person name="Castelle C.J."/>
            <person name="Singh A."/>
            <person name="Wilkins M.J."/>
            <person name="Williams K.H."/>
            <person name="Banfield J.F."/>
        </authorList>
    </citation>
    <scope>NUCLEOTIDE SEQUENCE [LARGE SCALE GENOMIC DNA]</scope>
</reference>
<evidence type="ECO:0000259" key="3">
    <source>
        <dbReference type="PROSITE" id="PS51462"/>
    </source>
</evidence>
<feature type="domain" description="Nudix hydrolase" evidence="3">
    <location>
        <begin position="1"/>
        <end position="136"/>
    </location>
</feature>
<dbReference type="PANTHER" id="PTHR43046:SF14">
    <property type="entry name" value="MUTT_NUDIX FAMILY PROTEIN"/>
    <property type="match status" value="1"/>
</dbReference>
<dbReference type="InterPro" id="IPR020476">
    <property type="entry name" value="Nudix_hydrolase"/>
</dbReference>
<proteinExistence type="predicted"/>
<comment type="caution">
    <text evidence="4">The sequence shown here is derived from an EMBL/GenBank/DDBJ whole genome shotgun (WGS) entry which is preliminary data.</text>
</comment>
<evidence type="ECO:0000313" key="4">
    <source>
        <dbReference type="EMBL" id="KKS13180.1"/>
    </source>
</evidence>
<dbReference type="Pfam" id="PF00293">
    <property type="entry name" value="NUDIX"/>
    <property type="match status" value="1"/>
</dbReference>
<dbReference type="Gene3D" id="3.90.79.10">
    <property type="entry name" value="Nucleoside Triphosphate Pyrophosphohydrolase"/>
    <property type="match status" value="1"/>
</dbReference>